<feature type="transmembrane region" description="Helical" evidence="1">
    <location>
        <begin position="191"/>
        <end position="211"/>
    </location>
</feature>
<keyword evidence="1" id="KW-1133">Transmembrane helix</keyword>
<keyword evidence="1" id="KW-0812">Transmembrane</keyword>
<evidence type="ECO:0000313" key="3">
    <source>
        <dbReference type="Proteomes" id="UP000757435"/>
    </source>
</evidence>
<accession>A0A951UM44</accession>
<dbReference type="Proteomes" id="UP000757435">
    <property type="component" value="Unassembled WGS sequence"/>
</dbReference>
<feature type="transmembrane region" description="Helical" evidence="1">
    <location>
        <begin position="275"/>
        <end position="297"/>
    </location>
</feature>
<dbReference type="PANTHER" id="PTHR38457">
    <property type="entry name" value="REGULATOR ABRB-RELATED"/>
    <property type="match status" value="1"/>
</dbReference>
<feature type="transmembrane region" description="Helical" evidence="1">
    <location>
        <begin position="31"/>
        <end position="51"/>
    </location>
</feature>
<evidence type="ECO:0000313" key="2">
    <source>
        <dbReference type="EMBL" id="MBW4659030.1"/>
    </source>
</evidence>
<feature type="transmembrane region" description="Helical" evidence="1">
    <location>
        <begin position="86"/>
        <end position="111"/>
    </location>
</feature>
<dbReference type="AlphaFoldDB" id="A0A951UM44"/>
<reference evidence="2" key="2">
    <citation type="journal article" date="2022" name="Microbiol. Resour. Announc.">
        <title>Metagenome Sequencing to Explore Phylogenomics of Terrestrial Cyanobacteria.</title>
        <authorList>
            <person name="Ward R.D."/>
            <person name="Stajich J.E."/>
            <person name="Johansen J.R."/>
            <person name="Huntemann M."/>
            <person name="Clum A."/>
            <person name="Foster B."/>
            <person name="Foster B."/>
            <person name="Roux S."/>
            <person name="Palaniappan K."/>
            <person name="Varghese N."/>
            <person name="Mukherjee S."/>
            <person name="Reddy T.B.K."/>
            <person name="Daum C."/>
            <person name="Copeland A."/>
            <person name="Chen I.A."/>
            <person name="Ivanova N.N."/>
            <person name="Kyrpides N.C."/>
            <person name="Shapiro N."/>
            <person name="Eloe-Fadrosh E.A."/>
            <person name="Pietrasiak N."/>
        </authorList>
    </citation>
    <scope>NUCLEOTIDE SEQUENCE</scope>
    <source>
        <strain evidence="2">UHER 2000/2452</strain>
    </source>
</reference>
<comment type="caution">
    <text evidence="2">The sequence shown here is derived from an EMBL/GenBank/DDBJ whole genome shotgun (WGS) entry which is preliminary data.</text>
</comment>
<feature type="transmembrane region" description="Helical" evidence="1">
    <location>
        <begin position="118"/>
        <end position="138"/>
    </location>
</feature>
<dbReference type="PIRSF" id="PIRSF038991">
    <property type="entry name" value="Protein_AbrB"/>
    <property type="match status" value="1"/>
</dbReference>
<keyword evidence="1" id="KW-0472">Membrane</keyword>
<dbReference type="InterPro" id="IPR017516">
    <property type="entry name" value="AbrB_dup"/>
</dbReference>
<evidence type="ECO:0000256" key="1">
    <source>
        <dbReference type="SAM" id="Phobius"/>
    </source>
</evidence>
<dbReference type="GO" id="GO:0010468">
    <property type="term" value="P:regulation of gene expression"/>
    <property type="evidence" value="ECO:0007669"/>
    <property type="project" value="InterPro"/>
</dbReference>
<proteinExistence type="predicted"/>
<gene>
    <name evidence="2" type="ORF">KME15_10170</name>
</gene>
<feature type="transmembrane region" description="Helical" evidence="1">
    <location>
        <begin position="303"/>
        <end position="327"/>
    </location>
</feature>
<dbReference type="PANTHER" id="PTHR38457:SF1">
    <property type="entry name" value="REGULATOR ABRB-RELATED"/>
    <property type="match status" value="1"/>
</dbReference>
<reference evidence="2" key="1">
    <citation type="submission" date="2021-05" db="EMBL/GenBank/DDBJ databases">
        <authorList>
            <person name="Pietrasiak N."/>
            <person name="Ward R."/>
            <person name="Stajich J.E."/>
            <person name="Kurbessoian T."/>
        </authorList>
    </citation>
    <scope>NUCLEOTIDE SEQUENCE</scope>
    <source>
        <strain evidence="2">UHER 2000/2452</strain>
    </source>
</reference>
<sequence>MLKPLAILTIELLLALPLGFGLAILNIGGTAWIFSGVAAGIVVLQVYRLLFQADRQPNATVRKVGQALVGMAIGFAIANADLTNVISHLPIFLLLTASMLLSGGAIGYLYARLSQTNLLTALLATVPGGVSVMSSFAADYGGNVALVSLVQVMRVTTVVILIPLLARATAAQSAIALLPTPPWINTEPIQLELLAIALLFAGLGARLATWLKVPSPPFFGALIAGVAFHPLLGSLPFVPDFDFSPPRLVNIVGQSLLGITIGEYWGNKPKIQGRMVGYAVLSVSLTIATGFLTALLALTLTDWDWLTCLLVAAPGGAAEMIVVALTLNHDIEIITAAHLVRLIAINSLLPLGFLLFRLENADEQPTDQPNLEPQAIEDT</sequence>
<feature type="transmembrane region" description="Helical" evidence="1">
    <location>
        <begin position="217"/>
        <end position="238"/>
    </location>
</feature>
<feature type="transmembrane region" description="Helical" evidence="1">
    <location>
        <begin position="63"/>
        <end position="80"/>
    </location>
</feature>
<name>A0A951UM44_9CYAN</name>
<dbReference type="EMBL" id="JAHHHD010000009">
    <property type="protein sequence ID" value="MBW4659030.1"/>
    <property type="molecule type" value="Genomic_DNA"/>
</dbReference>
<feature type="transmembrane region" description="Helical" evidence="1">
    <location>
        <begin position="339"/>
        <end position="358"/>
    </location>
</feature>
<dbReference type="InterPro" id="IPR007820">
    <property type="entry name" value="AbrB_fam"/>
</dbReference>
<organism evidence="2 3">
    <name type="scientific">Drouetiella hepatica Uher 2000/2452</name>
    <dbReference type="NCBI Taxonomy" id="904376"/>
    <lineage>
        <taxon>Bacteria</taxon>
        <taxon>Bacillati</taxon>
        <taxon>Cyanobacteriota</taxon>
        <taxon>Cyanophyceae</taxon>
        <taxon>Oculatellales</taxon>
        <taxon>Oculatellaceae</taxon>
        <taxon>Drouetiella</taxon>
    </lineage>
</organism>
<dbReference type="NCBIfam" id="TIGR03082">
    <property type="entry name" value="Gneg_AbrB_dup"/>
    <property type="match status" value="2"/>
</dbReference>
<protein>
    <submittedName>
        <fullName evidence="2">AbrB family transcriptional regulator</fullName>
    </submittedName>
</protein>
<dbReference type="Pfam" id="PF05145">
    <property type="entry name" value="AbrB"/>
    <property type="match status" value="1"/>
</dbReference>
<dbReference type="GO" id="GO:0016020">
    <property type="term" value="C:membrane"/>
    <property type="evidence" value="ECO:0007669"/>
    <property type="project" value="InterPro"/>
</dbReference>